<dbReference type="Gramene" id="PRQ26452">
    <property type="protein sequence ID" value="PRQ26452"/>
    <property type="gene ID" value="RchiOBHm_Chr6g0294721"/>
</dbReference>
<dbReference type="EMBL" id="PDCK01000044">
    <property type="protein sequence ID" value="PRQ26452.1"/>
    <property type="molecule type" value="Genomic_DNA"/>
</dbReference>
<proteinExistence type="predicted"/>
<sequence>MAGGARCGVRSGGGLRSSGRIGGKSTGLRSGPRLSTSEQQDDLVRRYPGAAYIVTRRRSEPTAGAGAVASDENYPFDYCQTLLDYYYDTTRLCGSDYTDSVSYRNAILNICGIQVSPDELDKKASTSTNAAAHL</sequence>
<organism evidence="2 3">
    <name type="scientific">Rosa chinensis</name>
    <name type="common">China rose</name>
    <dbReference type="NCBI Taxonomy" id="74649"/>
    <lineage>
        <taxon>Eukaryota</taxon>
        <taxon>Viridiplantae</taxon>
        <taxon>Streptophyta</taxon>
        <taxon>Embryophyta</taxon>
        <taxon>Tracheophyta</taxon>
        <taxon>Spermatophyta</taxon>
        <taxon>Magnoliopsida</taxon>
        <taxon>eudicotyledons</taxon>
        <taxon>Gunneridae</taxon>
        <taxon>Pentapetalae</taxon>
        <taxon>rosids</taxon>
        <taxon>fabids</taxon>
        <taxon>Rosales</taxon>
        <taxon>Rosaceae</taxon>
        <taxon>Rosoideae</taxon>
        <taxon>Rosoideae incertae sedis</taxon>
        <taxon>Rosa</taxon>
    </lineage>
</organism>
<accession>A0A2P6PWY7</accession>
<evidence type="ECO:0000313" key="3">
    <source>
        <dbReference type="Proteomes" id="UP000238479"/>
    </source>
</evidence>
<keyword evidence="3" id="KW-1185">Reference proteome</keyword>
<protein>
    <submittedName>
        <fullName evidence="2">Uncharacterized protein</fullName>
    </submittedName>
</protein>
<reference evidence="2 3" key="1">
    <citation type="journal article" date="2018" name="Nat. Genet.">
        <title>The Rosa genome provides new insights in the design of modern roses.</title>
        <authorList>
            <person name="Bendahmane M."/>
        </authorList>
    </citation>
    <scope>NUCLEOTIDE SEQUENCE [LARGE SCALE GENOMIC DNA]</scope>
    <source>
        <strain evidence="3">cv. Old Blush</strain>
    </source>
</reference>
<evidence type="ECO:0000256" key="1">
    <source>
        <dbReference type="SAM" id="MobiDB-lite"/>
    </source>
</evidence>
<dbReference type="AlphaFoldDB" id="A0A2P6PWY7"/>
<name>A0A2P6PWY7_ROSCH</name>
<gene>
    <name evidence="2" type="ORF">RchiOBHm_Chr6g0294721</name>
</gene>
<comment type="caution">
    <text evidence="2">The sequence shown here is derived from an EMBL/GenBank/DDBJ whole genome shotgun (WGS) entry which is preliminary data.</text>
</comment>
<feature type="compositionally biased region" description="Gly residues" evidence="1">
    <location>
        <begin position="1"/>
        <end position="25"/>
    </location>
</feature>
<feature type="region of interest" description="Disordered" evidence="1">
    <location>
        <begin position="1"/>
        <end position="40"/>
    </location>
</feature>
<evidence type="ECO:0000313" key="2">
    <source>
        <dbReference type="EMBL" id="PRQ26452.1"/>
    </source>
</evidence>
<dbReference type="Proteomes" id="UP000238479">
    <property type="component" value="Chromosome 6"/>
</dbReference>
<dbReference type="OrthoDB" id="10439972at2759"/>